<keyword evidence="1" id="KW-1133">Transmembrane helix</keyword>
<keyword evidence="1" id="KW-0472">Membrane</keyword>
<name>A0ABY9E8D9_9GAMM</name>
<organism evidence="2 3">
    <name type="scientific">Microbulbifer spongiae</name>
    <dbReference type="NCBI Taxonomy" id="2944933"/>
    <lineage>
        <taxon>Bacteria</taxon>
        <taxon>Pseudomonadati</taxon>
        <taxon>Pseudomonadota</taxon>
        <taxon>Gammaproteobacteria</taxon>
        <taxon>Cellvibrionales</taxon>
        <taxon>Microbulbiferaceae</taxon>
        <taxon>Microbulbifer</taxon>
    </lineage>
</organism>
<reference evidence="2 3" key="1">
    <citation type="submission" date="2022-05" db="EMBL/GenBank/DDBJ databases">
        <title>Microbulbifer sp. nov., isolated from sponge.</title>
        <authorList>
            <person name="Gao L."/>
        </authorList>
    </citation>
    <scope>NUCLEOTIDE SEQUENCE [LARGE SCALE GENOMIC DNA]</scope>
    <source>
        <strain evidence="2 3">MI-G</strain>
    </source>
</reference>
<keyword evidence="1" id="KW-0812">Transmembrane</keyword>
<evidence type="ECO:0000313" key="3">
    <source>
        <dbReference type="Proteomes" id="UP001321520"/>
    </source>
</evidence>
<evidence type="ECO:0000313" key="2">
    <source>
        <dbReference type="EMBL" id="WKD49273.1"/>
    </source>
</evidence>
<proteinExistence type="predicted"/>
<keyword evidence="3" id="KW-1185">Reference proteome</keyword>
<dbReference type="RefSeq" id="WP_301415063.1">
    <property type="nucleotide sequence ID" value="NZ_CP098023.1"/>
</dbReference>
<sequence length="125" mass="14287">MLNTKQYLIEFGLSMVLYIIAIFFSISFLVNNPHTPWKVWISLLPILPAILATIAVIRALKRLDELQQRIQMMSFAISFAIVGLITFSYGFLENAGYPHIPYVWIFPFMIATWGISTPIVASVYK</sequence>
<evidence type="ECO:0000256" key="1">
    <source>
        <dbReference type="SAM" id="Phobius"/>
    </source>
</evidence>
<feature type="transmembrane region" description="Helical" evidence="1">
    <location>
        <begin position="104"/>
        <end position="124"/>
    </location>
</feature>
<gene>
    <name evidence="2" type="ORF">M8T91_15415</name>
</gene>
<feature type="transmembrane region" description="Helical" evidence="1">
    <location>
        <begin position="7"/>
        <end position="28"/>
    </location>
</feature>
<protein>
    <submittedName>
        <fullName evidence="2">Uncharacterized protein</fullName>
    </submittedName>
</protein>
<dbReference type="Proteomes" id="UP001321520">
    <property type="component" value="Chromosome"/>
</dbReference>
<feature type="transmembrane region" description="Helical" evidence="1">
    <location>
        <begin position="40"/>
        <end position="60"/>
    </location>
</feature>
<feature type="transmembrane region" description="Helical" evidence="1">
    <location>
        <begin position="72"/>
        <end position="92"/>
    </location>
</feature>
<accession>A0ABY9E8D9</accession>
<dbReference type="EMBL" id="CP098023">
    <property type="protein sequence ID" value="WKD49273.1"/>
    <property type="molecule type" value="Genomic_DNA"/>
</dbReference>